<feature type="region of interest" description="Disordered" evidence="4">
    <location>
        <begin position="56"/>
        <end position="141"/>
    </location>
</feature>
<comment type="similarity">
    <text evidence="1">Belongs to the carbohydrate kinase PfkB family.</text>
</comment>
<organism evidence="6 7">
    <name type="scientific">Turnera subulata</name>
    <dbReference type="NCBI Taxonomy" id="218843"/>
    <lineage>
        <taxon>Eukaryota</taxon>
        <taxon>Viridiplantae</taxon>
        <taxon>Streptophyta</taxon>
        <taxon>Embryophyta</taxon>
        <taxon>Tracheophyta</taxon>
        <taxon>Spermatophyta</taxon>
        <taxon>Magnoliopsida</taxon>
        <taxon>eudicotyledons</taxon>
        <taxon>Gunneridae</taxon>
        <taxon>Pentapetalae</taxon>
        <taxon>rosids</taxon>
        <taxon>fabids</taxon>
        <taxon>Malpighiales</taxon>
        <taxon>Passifloraceae</taxon>
        <taxon>Turnera</taxon>
    </lineage>
</organism>
<dbReference type="OrthoDB" id="415590at2759"/>
<dbReference type="PANTHER" id="PTHR43085">
    <property type="entry name" value="HEXOKINASE FAMILY MEMBER"/>
    <property type="match status" value="1"/>
</dbReference>
<dbReference type="EMBL" id="JAKUCV010005373">
    <property type="protein sequence ID" value="KAJ4831428.1"/>
    <property type="molecule type" value="Genomic_DNA"/>
</dbReference>
<evidence type="ECO:0000259" key="5">
    <source>
        <dbReference type="Pfam" id="PF00294"/>
    </source>
</evidence>
<feature type="compositionally biased region" description="Acidic residues" evidence="4">
    <location>
        <begin position="560"/>
        <end position="571"/>
    </location>
</feature>
<evidence type="ECO:0000256" key="3">
    <source>
        <dbReference type="ARBA" id="ARBA00022777"/>
    </source>
</evidence>
<evidence type="ECO:0000256" key="2">
    <source>
        <dbReference type="ARBA" id="ARBA00022679"/>
    </source>
</evidence>
<dbReference type="PANTHER" id="PTHR43085:SF2">
    <property type="entry name" value="FRUCTOKINASE-LIKE 2, CHLOROPLASTIC"/>
    <property type="match status" value="1"/>
</dbReference>
<keyword evidence="3" id="KW-0418">Kinase</keyword>
<feature type="domain" description="Carbohydrate kinase PfkB" evidence="5">
    <location>
        <begin position="213"/>
        <end position="484"/>
    </location>
</feature>
<evidence type="ECO:0000313" key="6">
    <source>
        <dbReference type="EMBL" id="KAJ4831428.1"/>
    </source>
</evidence>
<feature type="region of interest" description="Disordered" evidence="4">
    <location>
        <begin position="594"/>
        <end position="616"/>
    </location>
</feature>
<dbReference type="GO" id="GO:0016301">
    <property type="term" value="F:kinase activity"/>
    <property type="evidence" value="ECO:0007669"/>
    <property type="project" value="UniProtKB-KW"/>
</dbReference>
<dbReference type="AlphaFoldDB" id="A0A9Q0FH80"/>
<reference evidence="6" key="1">
    <citation type="submission" date="2022-02" db="EMBL/GenBank/DDBJ databases">
        <authorList>
            <person name="Henning P.M."/>
            <person name="McCubbin A.G."/>
            <person name="Shore J.S."/>
        </authorList>
    </citation>
    <scope>NUCLEOTIDE SEQUENCE</scope>
    <source>
        <strain evidence="6">F60SS</strain>
        <tissue evidence="6">Leaves</tissue>
    </source>
</reference>
<dbReference type="GO" id="GO:0042793">
    <property type="term" value="P:plastid transcription"/>
    <property type="evidence" value="ECO:0007669"/>
    <property type="project" value="TreeGrafter"/>
</dbReference>
<feature type="compositionally biased region" description="Low complexity" evidence="4">
    <location>
        <begin position="66"/>
        <end position="91"/>
    </location>
</feature>
<evidence type="ECO:0000256" key="1">
    <source>
        <dbReference type="ARBA" id="ARBA00010688"/>
    </source>
</evidence>
<reference evidence="6" key="2">
    <citation type="journal article" date="2023" name="Plants (Basel)">
        <title>Annotation of the Turnera subulata (Passifloraceae) Draft Genome Reveals the S-Locus Evolved after the Divergence of Turneroideae from Passifloroideae in a Stepwise Manner.</title>
        <authorList>
            <person name="Henning P.M."/>
            <person name="Roalson E.H."/>
            <person name="Mir W."/>
            <person name="McCubbin A.G."/>
            <person name="Shore J.S."/>
        </authorList>
    </citation>
    <scope>NUCLEOTIDE SEQUENCE</scope>
    <source>
        <strain evidence="6">F60SS</strain>
    </source>
</reference>
<sequence>MSSSSLTFTHLFSLPPRCHVSNCSNFPSFHLVRVQDFSLPNKWAVAATSRKKVAQNLAVEENNDEPTTTTTTTTTTVPVQTKTTRRTGTSKTTRKKPSTRTTSAKKTETKKVPRRKKTQQTNDEDVQDQGSESDISDTEDSSFFSYVATEEEEEEEEETDIDLLLENHGGEDISYTYGLPPLVCCFGAAQSAFVPSGRPANRLIDHEIHERMKDVLWEPEKFVRAPGGCAGSVAVALASLGGKVAFMGKLGDDELGEGLLEYLNESKVRTRSLRIESKRPTALSKMKIARRGRLRAKCTKPCAEDSLSKSEINLDVLKEAKMFYFSTHSMLDKNTRSVALQAVKISKKLGGLVFYDVNLPLPLWKSSEETKQFIQVAWSLADIIEVTKQELEFLCGIKPTEEFDTRNNASSKFPHYEPEVIEPLWHENLKVLFVTNGTSKVHYYTKEHNGAVLGFEDARITPYTGDMSASGDGLVAGLMRMLSDNPESITDKTFLECTVSYAIDCGVIDQMKHARQCGYPAKEGMEVEPDENGIRSITEEAFRTVVSPNRTKVDSKSDSIDDDDDDIIVDEDDDYSFYDDDYIINGARTKVDSKFDSIDDDDDYSINVDDDSIDDE</sequence>
<dbReference type="CDD" id="cd01167">
    <property type="entry name" value="bac_FRK"/>
    <property type="match status" value="1"/>
</dbReference>
<feature type="compositionally biased region" description="Acidic residues" evidence="4">
    <location>
        <begin position="598"/>
        <end position="616"/>
    </location>
</feature>
<feature type="region of interest" description="Disordered" evidence="4">
    <location>
        <begin position="551"/>
        <end position="571"/>
    </location>
</feature>
<dbReference type="InterPro" id="IPR050306">
    <property type="entry name" value="PfkB_Carbo_kinase"/>
</dbReference>
<dbReference type="GO" id="GO:0009658">
    <property type="term" value="P:chloroplast organization"/>
    <property type="evidence" value="ECO:0007669"/>
    <property type="project" value="TreeGrafter"/>
</dbReference>
<dbReference type="Pfam" id="PF00294">
    <property type="entry name" value="PfkB"/>
    <property type="match status" value="1"/>
</dbReference>
<dbReference type="InterPro" id="IPR029056">
    <property type="entry name" value="Ribokinase-like"/>
</dbReference>
<keyword evidence="7" id="KW-1185">Reference proteome</keyword>
<dbReference type="Proteomes" id="UP001141552">
    <property type="component" value="Unassembled WGS sequence"/>
</dbReference>
<evidence type="ECO:0000313" key="7">
    <source>
        <dbReference type="Proteomes" id="UP001141552"/>
    </source>
</evidence>
<dbReference type="InterPro" id="IPR011611">
    <property type="entry name" value="PfkB_dom"/>
</dbReference>
<gene>
    <name evidence="6" type="ORF">Tsubulata_023223</name>
</gene>
<dbReference type="GO" id="GO:0042644">
    <property type="term" value="C:chloroplast nucleoid"/>
    <property type="evidence" value="ECO:0007669"/>
    <property type="project" value="TreeGrafter"/>
</dbReference>
<dbReference type="GO" id="GO:0009662">
    <property type="term" value="P:etioplast organization"/>
    <property type="evidence" value="ECO:0007669"/>
    <property type="project" value="TreeGrafter"/>
</dbReference>
<name>A0A9Q0FH80_9ROSI</name>
<accession>A0A9Q0FH80</accession>
<protein>
    <recommendedName>
        <fullName evidence="5">Carbohydrate kinase PfkB domain-containing protein</fullName>
    </recommendedName>
</protein>
<keyword evidence="2" id="KW-0808">Transferase</keyword>
<comment type="caution">
    <text evidence="6">The sequence shown here is derived from an EMBL/GenBank/DDBJ whole genome shotgun (WGS) entry which is preliminary data.</text>
</comment>
<evidence type="ECO:0000256" key="4">
    <source>
        <dbReference type="SAM" id="MobiDB-lite"/>
    </source>
</evidence>
<dbReference type="SUPFAM" id="SSF53613">
    <property type="entry name" value="Ribokinase-like"/>
    <property type="match status" value="1"/>
</dbReference>
<proteinExistence type="inferred from homology"/>
<dbReference type="Gene3D" id="3.40.1190.20">
    <property type="match status" value="1"/>
</dbReference>